<feature type="domain" description="Photolyase/cryptochrome alpha/beta" evidence="8">
    <location>
        <begin position="69"/>
        <end position="206"/>
    </location>
</feature>
<evidence type="ECO:0000256" key="4">
    <source>
        <dbReference type="ARBA" id="ARBA00022991"/>
    </source>
</evidence>
<dbReference type="Pfam" id="PF03441">
    <property type="entry name" value="FAD_binding_7"/>
    <property type="match status" value="1"/>
</dbReference>
<reference evidence="9" key="1">
    <citation type="submission" date="2020-11" db="EMBL/GenBank/DDBJ databases">
        <authorList>
            <consortium name="DOE Joint Genome Institute"/>
            <person name="Ahrendt S."/>
            <person name="Riley R."/>
            <person name="Andreopoulos W."/>
            <person name="Labutti K."/>
            <person name="Pangilinan J."/>
            <person name="Ruiz-Duenas F.J."/>
            <person name="Barrasa J.M."/>
            <person name="Sanchez-Garcia M."/>
            <person name="Camarero S."/>
            <person name="Miyauchi S."/>
            <person name="Serrano A."/>
            <person name="Linde D."/>
            <person name="Babiker R."/>
            <person name="Drula E."/>
            <person name="Ayuso-Fernandez I."/>
            <person name="Pacheco R."/>
            <person name="Padilla G."/>
            <person name="Ferreira P."/>
            <person name="Barriuso J."/>
            <person name="Kellner H."/>
            <person name="Castanera R."/>
            <person name="Alfaro M."/>
            <person name="Ramirez L."/>
            <person name="Pisabarro A.G."/>
            <person name="Kuo A."/>
            <person name="Tritt A."/>
            <person name="Lipzen A."/>
            <person name="He G."/>
            <person name="Yan M."/>
            <person name="Ng V."/>
            <person name="Cullen D."/>
            <person name="Martin F."/>
            <person name="Rosso M.-N."/>
            <person name="Henrissat B."/>
            <person name="Hibbett D."/>
            <person name="Martinez A.T."/>
            <person name="Grigoriev I.V."/>
        </authorList>
    </citation>
    <scope>NUCLEOTIDE SEQUENCE</scope>
    <source>
        <strain evidence="9">MF-IS2</strain>
    </source>
</reference>
<evidence type="ECO:0000256" key="6">
    <source>
        <dbReference type="PIRSR" id="PIRSR602081-2"/>
    </source>
</evidence>
<dbReference type="GO" id="GO:0043153">
    <property type="term" value="P:entrainment of circadian clock by photoperiod"/>
    <property type="evidence" value="ECO:0007669"/>
    <property type="project" value="TreeGrafter"/>
</dbReference>
<proteinExistence type="inferred from homology"/>
<feature type="compositionally biased region" description="Polar residues" evidence="7">
    <location>
        <begin position="8"/>
        <end position="25"/>
    </location>
</feature>
<keyword evidence="2 5" id="KW-0285">Flavoprotein</keyword>
<dbReference type="GO" id="GO:0005737">
    <property type="term" value="C:cytoplasm"/>
    <property type="evidence" value="ECO:0007669"/>
    <property type="project" value="TreeGrafter"/>
</dbReference>
<evidence type="ECO:0000256" key="2">
    <source>
        <dbReference type="ARBA" id="ARBA00022630"/>
    </source>
</evidence>
<feature type="site" description="Electron transfer via tryptophanyl radical" evidence="6">
    <location>
        <position position="424"/>
    </location>
</feature>
<dbReference type="EMBL" id="MU151082">
    <property type="protein sequence ID" value="KAF9451666.1"/>
    <property type="molecule type" value="Genomic_DNA"/>
</dbReference>
<feature type="binding site" evidence="5">
    <location>
        <position position="336"/>
    </location>
    <ligand>
        <name>FAD</name>
        <dbReference type="ChEBI" id="CHEBI:57692"/>
    </ligand>
</feature>
<evidence type="ECO:0000256" key="5">
    <source>
        <dbReference type="PIRSR" id="PIRSR602081-1"/>
    </source>
</evidence>
<dbReference type="PROSITE" id="PS00394">
    <property type="entry name" value="DNA_PHOTOLYASES_1_1"/>
    <property type="match status" value="1"/>
</dbReference>
<accession>A0A9P5XM55</accession>
<dbReference type="GO" id="GO:0005634">
    <property type="term" value="C:nucleus"/>
    <property type="evidence" value="ECO:0007669"/>
    <property type="project" value="TreeGrafter"/>
</dbReference>
<dbReference type="InterPro" id="IPR036155">
    <property type="entry name" value="Crypto/Photolyase_N_sf"/>
</dbReference>
<dbReference type="Proteomes" id="UP000807342">
    <property type="component" value="Unassembled WGS sequence"/>
</dbReference>
<dbReference type="InterPro" id="IPR002081">
    <property type="entry name" value="Cryptochrome/DNA_photolyase_1"/>
</dbReference>
<dbReference type="SUPFAM" id="SSF52425">
    <property type="entry name" value="Cryptochrome/photolyase, N-terminal domain"/>
    <property type="match status" value="1"/>
</dbReference>
<dbReference type="InterPro" id="IPR018394">
    <property type="entry name" value="DNA_photolyase_1_CS_C"/>
</dbReference>
<feature type="site" description="Electron transfer via tryptophanyl radical" evidence="6">
    <location>
        <position position="494"/>
    </location>
</feature>
<dbReference type="PANTHER" id="PTHR11455:SF18">
    <property type="entry name" value="SI:CH1073-390K14.1"/>
    <property type="match status" value="1"/>
</dbReference>
<dbReference type="InterPro" id="IPR036134">
    <property type="entry name" value="Crypto/Photolyase_FAD-like_sf"/>
</dbReference>
<dbReference type="GO" id="GO:0003677">
    <property type="term" value="F:DNA binding"/>
    <property type="evidence" value="ECO:0007669"/>
    <property type="project" value="TreeGrafter"/>
</dbReference>
<dbReference type="PANTHER" id="PTHR11455">
    <property type="entry name" value="CRYPTOCHROME"/>
    <property type="match status" value="1"/>
</dbReference>
<dbReference type="GO" id="GO:0071949">
    <property type="term" value="F:FAD binding"/>
    <property type="evidence" value="ECO:0007669"/>
    <property type="project" value="TreeGrafter"/>
</dbReference>
<dbReference type="GO" id="GO:0006950">
    <property type="term" value="P:response to stress"/>
    <property type="evidence" value="ECO:0007669"/>
    <property type="project" value="UniProtKB-ARBA"/>
</dbReference>
<comment type="caution">
    <text evidence="9">The sequence shown here is derived from an EMBL/GenBank/DDBJ whole genome shotgun (WGS) entry which is preliminary data.</text>
</comment>
<protein>
    <recommendedName>
        <fullName evidence="8">Photolyase/cryptochrome alpha/beta domain-containing protein</fullName>
    </recommendedName>
</protein>
<feature type="region of interest" description="Disordered" evidence="7">
    <location>
        <begin position="1"/>
        <end position="25"/>
    </location>
</feature>
<dbReference type="GO" id="GO:0003904">
    <property type="term" value="F:deoxyribodipyrimidine photo-lyase activity"/>
    <property type="evidence" value="ECO:0007669"/>
    <property type="project" value="TreeGrafter"/>
</dbReference>
<comment type="cofactor">
    <cofactor evidence="5">
        <name>FAD</name>
        <dbReference type="ChEBI" id="CHEBI:57692"/>
    </cofactor>
    <text evidence="5">Binds 1 FAD per subunit.</text>
</comment>
<keyword evidence="3 5" id="KW-0274">FAD</keyword>
<dbReference type="AlphaFoldDB" id="A0A9P5XM55"/>
<dbReference type="GO" id="GO:0006139">
    <property type="term" value="P:nucleobase-containing compound metabolic process"/>
    <property type="evidence" value="ECO:0007669"/>
    <property type="project" value="UniProtKB-ARBA"/>
</dbReference>
<evidence type="ECO:0000256" key="3">
    <source>
        <dbReference type="ARBA" id="ARBA00022827"/>
    </source>
</evidence>
<evidence type="ECO:0000256" key="7">
    <source>
        <dbReference type="SAM" id="MobiDB-lite"/>
    </source>
</evidence>
<dbReference type="Pfam" id="PF00875">
    <property type="entry name" value="DNA_photolyase"/>
    <property type="match status" value="1"/>
</dbReference>
<feature type="site" description="Electron transfer via tryptophanyl radical" evidence="6">
    <location>
        <position position="517"/>
    </location>
</feature>
<dbReference type="OrthoDB" id="435881at2759"/>
<sequence>MSKHERSPSSQDLNEFSQEAKRTNSTKASFNPIRIATAEAAGVVDADPPYFRIQQLIQKGMLDPGKGRTVFYWMRLADLRVNDNNALSKASERAQRDGVPLVALFVISPQDYVAHDRSPRRIDFVLRNLEVLQDMLHDLHIPFHIITHTPRTTLPDRVMSLLQEFGCNHLYANLEHELDELRRDLQIIELGEKYTIQVNLFHNKCIIEPGVILTKQNKGYTVYTPYWRNWIDTLNHNVDTYLHELPKPLPNHESIRGNRHLSILFETPVPKAINEFELDAKDGAKMKECWPAGESIAIQILGRFLNTKARSSQLGAVNPLNPGAQDSEKRSRVLQYHQERDRMGKDTTSRLSVYLATGVLSVRECVRQTMRLEDSKKVHGDTSSGIGRWIQELAWRDFYTCVLSHFPRISMGRPYQEKYSRVVWEDHQAPQDLETKGEERQICDGNMLRRWKEGQTGVPIVDAAMRCIRETGWVHNRARMIVAMYLTKDLMIDWRIGERYFMQKLIDGDLASNNGGWQWCASTGVDSVPYFRIFNPHTQSLKADPTGEFIHYWIPELRKLHGPDLHDPSPSIADKLNYPRKMIEHSYARDRALRRFKNPGEV</sequence>
<evidence type="ECO:0000259" key="8">
    <source>
        <dbReference type="PROSITE" id="PS51645"/>
    </source>
</evidence>
<feature type="binding site" evidence="5">
    <location>
        <begin position="507"/>
        <end position="509"/>
    </location>
    <ligand>
        <name>FAD</name>
        <dbReference type="ChEBI" id="CHEBI:57692"/>
    </ligand>
</feature>
<dbReference type="Gene3D" id="1.10.579.10">
    <property type="entry name" value="DNA Cyclobutane Dipyrimidine Photolyase, subunit A, domain 3"/>
    <property type="match status" value="1"/>
</dbReference>
<evidence type="ECO:0000256" key="1">
    <source>
        <dbReference type="ARBA" id="ARBA00005862"/>
    </source>
</evidence>
<keyword evidence="4" id="KW-0157">Chromophore</keyword>
<dbReference type="InterPro" id="IPR005101">
    <property type="entry name" value="Cryptochr/Photolyase_FAD-bd"/>
</dbReference>
<feature type="binding site" evidence="5">
    <location>
        <begin position="392"/>
        <end position="399"/>
    </location>
    <ligand>
        <name>FAD</name>
        <dbReference type="ChEBI" id="CHEBI:57692"/>
    </ligand>
</feature>
<feature type="binding site" evidence="5">
    <location>
        <position position="389"/>
    </location>
    <ligand>
        <name>FAD</name>
        <dbReference type="ChEBI" id="CHEBI:57692"/>
    </ligand>
</feature>
<dbReference type="Gene3D" id="1.25.40.80">
    <property type="match status" value="1"/>
</dbReference>
<name>A0A9P5XM55_9AGAR</name>
<dbReference type="PROSITE" id="PS51645">
    <property type="entry name" value="PHR_CRY_ALPHA_BETA"/>
    <property type="match status" value="1"/>
</dbReference>
<keyword evidence="10" id="KW-1185">Reference proteome</keyword>
<gene>
    <name evidence="9" type="ORF">P691DRAFT_757122</name>
</gene>
<evidence type="ECO:0000313" key="10">
    <source>
        <dbReference type="Proteomes" id="UP000807342"/>
    </source>
</evidence>
<dbReference type="InterPro" id="IPR006050">
    <property type="entry name" value="DNA_photolyase_N"/>
</dbReference>
<dbReference type="GO" id="GO:0032922">
    <property type="term" value="P:circadian regulation of gene expression"/>
    <property type="evidence" value="ECO:0007669"/>
    <property type="project" value="TreeGrafter"/>
</dbReference>
<dbReference type="SUPFAM" id="SSF48173">
    <property type="entry name" value="Cryptochrome/photolyase FAD-binding domain"/>
    <property type="match status" value="1"/>
</dbReference>
<organism evidence="9 10">
    <name type="scientific">Macrolepiota fuliginosa MF-IS2</name>
    <dbReference type="NCBI Taxonomy" id="1400762"/>
    <lineage>
        <taxon>Eukaryota</taxon>
        <taxon>Fungi</taxon>
        <taxon>Dikarya</taxon>
        <taxon>Basidiomycota</taxon>
        <taxon>Agaricomycotina</taxon>
        <taxon>Agaricomycetes</taxon>
        <taxon>Agaricomycetidae</taxon>
        <taxon>Agaricales</taxon>
        <taxon>Agaricineae</taxon>
        <taxon>Agaricaceae</taxon>
        <taxon>Macrolepiota</taxon>
    </lineage>
</organism>
<dbReference type="InterPro" id="IPR014729">
    <property type="entry name" value="Rossmann-like_a/b/a_fold"/>
</dbReference>
<dbReference type="Gene3D" id="3.40.50.620">
    <property type="entry name" value="HUPs"/>
    <property type="match status" value="1"/>
</dbReference>
<evidence type="ECO:0000313" key="9">
    <source>
        <dbReference type="EMBL" id="KAF9451666.1"/>
    </source>
</evidence>
<feature type="binding site" evidence="5">
    <location>
        <begin position="348"/>
        <end position="352"/>
    </location>
    <ligand>
        <name>FAD</name>
        <dbReference type="ChEBI" id="CHEBI:57692"/>
    </ligand>
</feature>
<comment type="similarity">
    <text evidence="1">Belongs to the DNA photolyase class-1 family.</text>
</comment>